<organism evidence="3 4">
    <name type="scientific">Lasiosphaeris hirsuta</name>
    <dbReference type="NCBI Taxonomy" id="260670"/>
    <lineage>
        <taxon>Eukaryota</taxon>
        <taxon>Fungi</taxon>
        <taxon>Dikarya</taxon>
        <taxon>Ascomycota</taxon>
        <taxon>Pezizomycotina</taxon>
        <taxon>Sordariomycetes</taxon>
        <taxon>Sordariomycetidae</taxon>
        <taxon>Sordariales</taxon>
        <taxon>Lasiosphaeriaceae</taxon>
        <taxon>Lasiosphaeris</taxon>
    </lineage>
</organism>
<feature type="transmembrane region" description="Helical" evidence="2">
    <location>
        <begin position="78"/>
        <end position="96"/>
    </location>
</feature>
<name>A0AA40AS43_9PEZI</name>
<proteinExistence type="predicted"/>
<dbReference type="EMBL" id="JAUKUA010000003">
    <property type="protein sequence ID" value="KAK0720962.1"/>
    <property type="molecule type" value="Genomic_DNA"/>
</dbReference>
<protein>
    <submittedName>
        <fullName evidence="3">Uncharacterized protein</fullName>
    </submittedName>
</protein>
<keyword evidence="2" id="KW-1133">Transmembrane helix</keyword>
<evidence type="ECO:0000313" key="3">
    <source>
        <dbReference type="EMBL" id="KAK0720962.1"/>
    </source>
</evidence>
<gene>
    <name evidence="3" type="ORF">B0H67DRAFT_209597</name>
</gene>
<evidence type="ECO:0000256" key="2">
    <source>
        <dbReference type="SAM" id="Phobius"/>
    </source>
</evidence>
<keyword evidence="2" id="KW-0472">Membrane</keyword>
<keyword evidence="4" id="KW-1185">Reference proteome</keyword>
<dbReference type="AlphaFoldDB" id="A0AA40AS43"/>
<comment type="caution">
    <text evidence="3">The sequence shown here is derived from an EMBL/GenBank/DDBJ whole genome shotgun (WGS) entry which is preliminary data.</text>
</comment>
<reference evidence="3" key="1">
    <citation type="submission" date="2023-06" db="EMBL/GenBank/DDBJ databases">
        <title>Genome-scale phylogeny and comparative genomics of the fungal order Sordariales.</title>
        <authorList>
            <consortium name="Lawrence Berkeley National Laboratory"/>
            <person name="Hensen N."/>
            <person name="Bonometti L."/>
            <person name="Westerberg I."/>
            <person name="Brannstrom I.O."/>
            <person name="Guillou S."/>
            <person name="Cros-Aarteil S."/>
            <person name="Calhoun S."/>
            <person name="Haridas S."/>
            <person name="Kuo A."/>
            <person name="Mondo S."/>
            <person name="Pangilinan J."/>
            <person name="Riley R."/>
            <person name="Labutti K."/>
            <person name="Andreopoulos B."/>
            <person name="Lipzen A."/>
            <person name="Chen C."/>
            <person name="Yanf M."/>
            <person name="Daum C."/>
            <person name="Ng V."/>
            <person name="Clum A."/>
            <person name="Steindorff A."/>
            <person name="Ohm R."/>
            <person name="Martin F."/>
            <person name="Silar P."/>
            <person name="Natvig D."/>
            <person name="Lalanne C."/>
            <person name="Gautier V."/>
            <person name="Ament-Velasquez S.L."/>
            <person name="Kruys A."/>
            <person name="Hutchinson M.I."/>
            <person name="Powell A.J."/>
            <person name="Barry K."/>
            <person name="Miller A.N."/>
            <person name="Grigoriev I.V."/>
            <person name="Debuchy R."/>
            <person name="Gladieux P."/>
            <person name="Thoren M.H."/>
            <person name="Johannesson H."/>
        </authorList>
    </citation>
    <scope>NUCLEOTIDE SEQUENCE</scope>
    <source>
        <strain evidence="3">SMH4607-1</strain>
    </source>
</reference>
<evidence type="ECO:0000256" key="1">
    <source>
        <dbReference type="SAM" id="MobiDB-lite"/>
    </source>
</evidence>
<accession>A0AA40AS43</accession>
<keyword evidence="2" id="KW-0812">Transmembrane</keyword>
<dbReference type="Proteomes" id="UP001172102">
    <property type="component" value="Unassembled WGS sequence"/>
</dbReference>
<evidence type="ECO:0000313" key="4">
    <source>
        <dbReference type="Proteomes" id="UP001172102"/>
    </source>
</evidence>
<feature type="region of interest" description="Disordered" evidence="1">
    <location>
        <begin position="95"/>
        <end position="187"/>
    </location>
</feature>
<sequence>MQNSGGVRRRGIGILRHPAFRYINQKRTSCLSTCPRSELSHKPLQLSKIYLDFTVINSKTQVQSNPGTNTIPDKMKNFFFVAAFLAATAVAAPAPGRSGYNSVPEAPGVDARSPGRSGYNSVPETDGVDARSPGRSGYNSVPETGGVDARSPGRSGYNSVPDTPGVGARSPGRSGYNSVPETPGSDA</sequence>